<evidence type="ECO:0000313" key="4">
    <source>
        <dbReference type="EMBL" id="RIA91602.1"/>
    </source>
</evidence>
<dbReference type="AlphaFoldDB" id="A0A397T1A9"/>
<proteinExistence type="predicted"/>
<reference evidence="4 5" key="1">
    <citation type="submission" date="2018-06" db="EMBL/GenBank/DDBJ databases">
        <title>Comparative genomics reveals the genomic features of Rhizophagus irregularis, R. cerebriforme, R. diaphanum and Gigaspora rosea, and their symbiotic lifestyle signature.</title>
        <authorList>
            <person name="Morin E."/>
            <person name="San Clemente H."/>
            <person name="Chen E.C.H."/>
            <person name="De La Providencia I."/>
            <person name="Hainaut M."/>
            <person name="Kuo A."/>
            <person name="Kohler A."/>
            <person name="Murat C."/>
            <person name="Tang N."/>
            <person name="Roy S."/>
            <person name="Loubradou J."/>
            <person name="Henrissat B."/>
            <person name="Grigoriev I.V."/>
            <person name="Corradi N."/>
            <person name="Roux C."/>
            <person name="Martin F.M."/>
        </authorList>
    </citation>
    <scope>NUCLEOTIDE SEQUENCE [LARGE SCALE GENOMIC DNA]</scope>
    <source>
        <strain evidence="4 5">DAOM 227022</strain>
    </source>
</reference>
<dbReference type="PANTHER" id="PTHR28133">
    <property type="entry name" value="REQUIRED FOR RESPIRATORY GROWTH PROTEIN 7, MITOCHONDRIAL"/>
    <property type="match status" value="1"/>
</dbReference>
<comment type="subcellular location">
    <subcellularLocation>
        <location evidence="1">Mitochondrion</location>
    </subcellularLocation>
</comment>
<dbReference type="OrthoDB" id="2404808at2759"/>
<evidence type="ECO:0000256" key="1">
    <source>
        <dbReference type="ARBA" id="ARBA00004173"/>
    </source>
</evidence>
<dbReference type="Gene3D" id="3.40.1350.10">
    <property type="match status" value="1"/>
</dbReference>
<evidence type="ECO:0000313" key="5">
    <source>
        <dbReference type="Proteomes" id="UP000265703"/>
    </source>
</evidence>
<dbReference type="PANTHER" id="PTHR28133:SF1">
    <property type="entry name" value="REQUIRED FOR RESPIRATORY GROWTH PROTEIN 7, MITOCHONDRIAL"/>
    <property type="match status" value="1"/>
</dbReference>
<keyword evidence="2" id="KW-0496">Mitochondrion</keyword>
<dbReference type="Proteomes" id="UP000265703">
    <property type="component" value="Unassembled WGS sequence"/>
</dbReference>
<comment type="caution">
    <text evidence="4">The sequence shown here is derived from an EMBL/GenBank/DDBJ whole genome shotgun (WGS) entry which is preliminary data.</text>
</comment>
<dbReference type="InterPro" id="IPR018828">
    <property type="entry name" value="RRG7"/>
</dbReference>
<sequence length="153" mass="17331">MNFVARGNNFENQVESILRNGNIETYKIRLSNGDGGVDLMGNYGGNLLLIQCKSSPGNKVTKANVRELKGVMSKYPVNTIGVFVVPSKTENYTRRAIEEARNSKFKIILTDKSNICNEIEIHSEDYVENDNYIQFHVQNIQGELKDHSFENLD</sequence>
<dbReference type="EMBL" id="QKYT01000148">
    <property type="protein sequence ID" value="RIA91602.1"/>
    <property type="molecule type" value="Genomic_DNA"/>
</dbReference>
<dbReference type="GO" id="GO:0005739">
    <property type="term" value="C:mitochondrion"/>
    <property type="evidence" value="ECO:0007669"/>
    <property type="project" value="UniProtKB-SubCell"/>
</dbReference>
<evidence type="ECO:0000256" key="2">
    <source>
        <dbReference type="ARBA" id="ARBA00023128"/>
    </source>
</evidence>
<protein>
    <recommendedName>
        <fullName evidence="3">Restriction endonuclease type IV Mrr domain-containing protein</fullName>
    </recommendedName>
</protein>
<accession>A0A397T1A9</accession>
<organism evidence="4 5">
    <name type="scientific">Glomus cerebriforme</name>
    <dbReference type="NCBI Taxonomy" id="658196"/>
    <lineage>
        <taxon>Eukaryota</taxon>
        <taxon>Fungi</taxon>
        <taxon>Fungi incertae sedis</taxon>
        <taxon>Mucoromycota</taxon>
        <taxon>Glomeromycotina</taxon>
        <taxon>Glomeromycetes</taxon>
        <taxon>Glomerales</taxon>
        <taxon>Glomeraceae</taxon>
        <taxon>Glomus</taxon>
    </lineage>
</organism>
<dbReference type="GO" id="GO:0003677">
    <property type="term" value="F:DNA binding"/>
    <property type="evidence" value="ECO:0007669"/>
    <property type="project" value="InterPro"/>
</dbReference>
<dbReference type="Pfam" id="PF04471">
    <property type="entry name" value="Mrr_cat"/>
    <property type="match status" value="1"/>
</dbReference>
<dbReference type="InterPro" id="IPR011856">
    <property type="entry name" value="tRNA_endonuc-like_dom_sf"/>
</dbReference>
<dbReference type="GO" id="GO:0004519">
    <property type="term" value="F:endonuclease activity"/>
    <property type="evidence" value="ECO:0007669"/>
    <property type="project" value="InterPro"/>
</dbReference>
<dbReference type="GO" id="GO:0006302">
    <property type="term" value="P:double-strand break repair"/>
    <property type="evidence" value="ECO:0007669"/>
    <property type="project" value="UniProtKB-ARBA"/>
</dbReference>
<keyword evidence="5" id="KW-1185">Reference proteome</keyword>
<dbReference type="InterPro" id="IPR011335">
    <property type="entry name" value="Restrct_endonuc-II-like"/>
</dbReference>
<feature type="domain" description="Restriction endonuclease type IV Mrr" evidence="3">
    <location>
        <begin position="7"/>
        <end position="117"/>
    </location>
</feature>
<dbReference type="InterPro" id="IPR007560">
    <property type="entry name" value="Restrct_endonuc_IV_Mrr"/>
</dbReference>
<dbReference type="GO" id="GO:0009307">
    <property type="term" value="P:DNA restriction-modification system"/>
    <property type="evidence" value="ECO:0007669"/>
    <property type="project" value="InterPro"/>
</dbReference>
<dbReference type="SUPFAM" id="SSF52980">
    <property type="entry name" value="Restriction endonuclease-like"/>
    <property type="match status" value="1"/>
</dbReference>
<name>A0A397T1A9_9GLOM</name>
<evidence type="ECO:0000259" key="3">
    <source>
        <dbReference type="Pfam" id="PF04471"/>
    </source>
</evidence>
<gene>
    <name evidence="4" type="ORF">C1645_821834</name>
</gene>